<evidence type="ECO:0000256" key="1">
    <source>
        <dbReference type="ARBA" id="ARBA00008748"/>
    </source>
</evidence>
<keyword evidence="2 9" id="KW-0963">Cytoplasm</keyword>
<dbReference type="GO" id="GO:0008776">
    <property type="term" value="F:acetate kinase activity"/>
    <property type="evidence" value="ECO:0007669"/>
    <property type="project" value="UniProtKB-UniRule"/>
</dbReference>
<keyword evidence="3 9" id="KW-0808">Transferase</keyword>
<comment type="function">
    <text evidence="9">Catalyzes the formation of acetyl phosphate from acetate and ATP. Can also catalyze the reverse reaction.</text>
</comment>
<accession>A0A8K0VA59</accession>
<evidence type="ECO:0000256" key="8">
    <source>
        <dbReference type="ARBA" id="ARBA00022842"/>
    </source>
</evidence>
<dbReference type="SUPFAM" id="SSF53067">
    <property type="entry name" value="Actin-like ATPase domain"/>
    <property type="match status" value="2"/>
</dbReference>
<comment type="pathway">
    <text evidence="9">Metabolic intermediate biosynthesis; acetyl-CoA biosynthesis; acetyl-CoA from acetate: step 1/2.</text>
</comment>
<dbReference type="EC" id="2.7.2.1" evidence="9"/>
<evidence type="ECO:0000256" key="10">
    <source>
        <dbReference type="RuleBase" id="RU003835"/>
    </source>
</evidence>
<dbReference type="InterPro" id="IPR023865">
    <property type="entry name" value="Aliphatic_acid_kinase_CS"/>
</dbReference>
<dbReference type="PRINTS" id="PR00471">
    <property type="entry name" value="ACETATEKNASE"/>
</dbReference>
<dbReference type="GO" id="GO:0000287">
    <property type="term" value="F:magnesium ion binding"/>
    <property type="evidence" value="ECO:0007669"/>
    <property type="project" value="UniProtKB-UniRule"/>
</dbReference>
<sequence>MTLLLVVNSGSSSVKVALFRGDMQVLEAQASEIGGQSRLRLGAQEQSLSLPDHRTALSALLEALTAAGHPPAQFGAAAHRVVHGGPDLTRACRVTPAVLAGIRACLPLAPLHNPANLAGIEALAALLPDLPHYASFDTAFHATMPPVATRYALPREVEARGYRRYGFHGLSYASIAERLPGVLGAMPGRVLAYHLGNGASACAMRDGRSVATSMGYSPLEGLTMGTRSGSIDPTVVLRLAELYGIAGTERMLNREAGLLGLGGRSDMRALLADPAPRARFAVQHFINSAVSHGGALMAAMGGLDAVVFTGGIGENASPVRGGILDGLAWAGVRYDAAANEGGETRLDPTGAAIPVLILPAEEEAHIAAEARALMKAGE</sequence>
<feature type="binding site" evidence="9">
    <location>
        <position position="80"/>
    </location>
    <ligand>
        <name>substrate</name>
    </ligand>
</feature>
<reference evidence="11" key="1">
    <citation type="submission" date="2021-01" db="EMBL/GenBank/DDBJ databases">
        <title>Tabrizicola alba sp. nov. a motile alkaliphilic bacterium isolated from a soda lake.</title>
        <authorList>
            <person name="Szuroczki S."/>
            <person name="Abbaszade G."/>
            <person name="Schumann P."/>
            <person name="Toth E."/>
        </authorList>
    </citation>
    <scope>NUCLEOTIDE SEQUENCE</scope>
    <source>
        <strain evidence="11">DMG-N-6</strain>
    </source>
</reference>
<organism evidence="11 12">
    <name type="scientific">Szabonella alba</name>
    <dbReference type="NCBI Taxonomy" id="2804194"/>
    <lineage>
        <taxon>Bacteria</taxon>
        <taxon>Pseudomonadati</taxon>
        <taxon>Pseudomonadota</taxon>
        <taxon>Alphaproteobacteria</taxon>
        <taxon>Rhodobacterales</taxon>
        <taxon>Paracoccaceae</taxon>
        <taxon>Szabonella</taxon>
    </lineage>
</organism>
<dbReference type="PANTHER" id="PTHR21060:SF21">
    <property type="entry name" value="ACETATE KINASE"/>
    <property type="match status" value="1"/>
</dbReference>
<dbReference type="Proteomes" id="UP000648908">
    <property type="component" value="Unassembled WGS sequence"/>
</dbReference>
<dbReference type="PIRSF" id="PIRSF000722">
    <property type="entry name" value="Acetate_prop_kin"/>
    <property type="match status" value="1"/>
</dbReference>
<feature type="site" description="Transition state stabilizer" evidence="9">
    <location>
        <position position="227"/>
    </location>
</feature>
<dbReference type="PANTHER" id="PTHR21060">
    <property type="entry name" value="ACETATE KINASE"/>
    <property type="match status" value="1"/>
</dbReference>
<evidence type="ECO:0000313" key="12">
    <source>
        <dbReference type="Proteomes" id="UP000648908"/>
    </source>
</evidence>
<dbReference type="EMBL" id="JAESVN010000005">
    <property type="protein sequence ID" value="MBL4918158.1"/>
    <property type="molecule type" value="Genomic_DNA"/>
</dbReference>
<dbReference type="PROSITE" id="PS01075">
    <property type="entry name" value="ACETATE_KINASE_1"/>
    <property type="match status" value="1"/>
</dbReference>
<comment type="subcellular location">
    <subcellularLocation>
        <location evidence="9">Cytoplasm</location>
    </subcellularLocation>
</comment>
<feature type="binding site" evidence="9">
    <location>
        <begin position="311"/>
        <end position="315"/>
    </location>
    <ligand>
        <name>ATP</name>
        <dbReference type="ChEBI" id="CHEBI:30616"/>
    </ligand>
</feature>
<dbReference type="GO" id="GO:0006083">
    <property type="term" value="P:acetate metabolic process"/>
    <property type="evidence" value="ECO:0007669"/>
    <property type="project" value="TreeGrafter"/>
</dbReference>
<evidence type="ECO:0000313" key="11">
    <source>
        <dbReference type="EMBL" id="MBL4918158.1"/>
    </source>
</evidence>
<evidence type="ECO:0000256" key="4">
    <source>
        <dbReference type="ARBA" id="ARBA00022723"/>
    </source>
</evidence>
<feature type="active site" description="Proton donor/acceptor" evidence="9">
    <location>
        <position position="137"/>
    </location>
</feature>
<name>A0A8K0VA59_9RHOB</name>
<dbReference type="HAMAP" id="MF_00020">
    <property type="entry name" value="Acetate_kinase"/>
    <property type="match status" value="1"/>
</dbReference>
<comment type="subunit">
    <text evidence="9">Homodimer.</text>
</comment>
<dbReference type="RefSeq" id="WP_202689149.1">
    <property type="nucleotide sequence ID" value="NZ_JAESVN010000005.1"/>
</dbReference>
<dbReference type="GO" id="GO:0006085">
    <property type="term" value="P:acetyl-CoA biosynthetic process"/>
    <property type="evidence" value="ECO:0007669"/>
    <property type="project" value="UniProtKB-UniRule"/>
</dbReference>
<evidence type="ECO:0000256" key="2">
    <source>
        <dbReference type="ARBA" id="ARBA00022490"/>
    </source>
</evidence>
<dbReference type="Pfam" id="PF00871">
    <property type="entry name" value="Acetate_kinase"/>
    <property type="match status" value="1"/>
</dbReference>
<dbReference type="InterPro" id="IPR000890">
    <property type="entry name" value="Aliphatic_acid_kin_short-chain"/>
</dbReference>
<feature type="binding site" evidence="9">
    <location>
        <position position="8"/>
    </location>
    <ligand>
        <name>Mg(2+)</name>
        <dbReference type="ChEBI" id="CHEBI:18420"/>
    </ligand>
</feature>
<keyword evidence="7 9" id="KW-0067">ATP-binding</keyword>
<dbReference type="AlphaFoldDB" id="A0A8K0VA59"/>
<evidence type="ECO:0000256" key="7">
    <source>
        <dbReference type="ARBA" id="ARBA00022840"/>
    </source>
</evidence>
<feature type="binding site" evidence="9">
    <location>
        <position position="362"/>
    </location>
    <ligand>
        <name>Mg(2+)</name>
        <dbReference type="ChEBI" id="CHEBI:18420"/>
    </ligand>
</feature>
<dbReference type="InterPro" id="IPR004372">
    <property type="entry name" value="Ac/propionate_kinase"/>
</dbReference>
<keyword evidence="12" id="KW-1185">Reference proteome</keyword>
<dbReference type="GO" id="GO:0005829">
    <property type="term" value="C:cytosol"/>
    <property type="evidence" value="ECO:0007669"/>
    <property type="project" value="TreeGrafter"/>
</dbReference>
<evidence type="ECO:0000256" key="5">
    <source>
        <dbReference type="ARBA" id="ARBA00022741"/>
    </source>
</evidence>
<dbReference type="Gene3D" id="3.30.420.40">
    <property type="match status" value="2"/>
</dbReference>
<keyword evidence="5 9" id="KW-0547">Nucleotide-binding</keyword>
<evidence type="ECO:0000256" key="3">
    <source>
        <dbReference type="ARBA" id="ARBA00022679"/>
    </source>
</evidence>
<keyword evidence="6 9" id="KW-0418">Kinase</keyword>
<evidence type="ECO:0000256" key="6">
    <source>
        <dbReference type="ARBA" id="ARBA00022777"/>
    </source>
</evidence>
<comment type="similarity">
    <text evidence="1 9 10">Belongs to the acetokinase family.</text>
</comment>
<protein>
    <recommendedName>
        <fullName evidence="9">Acetate kinase</fullName>
        <ecNumber evidence="9">2.7.2.1</ecNumber>
    </recommendedName>
    <alternativeName>
        <fullName evidence="9">Acetokinase</fullName>
    </alternativeName>
</protein>
<evidence type="ECO:0000256" key="9">
    <source>
        <dbReference type="HAMAP-Rule" id="MF_00020"/>
    </source>
</evidence>
<dbReference type="NCBIfam" id="TIGR00016">
    <property type="entry name" value="ackA"/>
    <property type="match status" value="1"/>
</dbReference>
<dbReference type="UniPathway" id="UPA00340">
    <property type="reaction ID" value="UER00458"/>
</dbReference>
<keyword evidence="4 9" id="KW-0479">Metal-binding</keyword>
<feature type="binding site" evidence="9">
    <location>
        <begin position="266"/>
        <end position="268"/>
    </location>
    <ligand>
        <name>ATP</name>
        <dbReference type="ChEBI" id="CHEBI:30616"/>
    </ligand>
</feature>
<dbReference type="InterPro" id="IPR043129">
    <property type="entry name" value="ATPase_NBD"/>
</dbReference>
<comment type="catalytic activity">
    <reaction evidence="9">
        <text>acetate + ATP = acetyl phosphate + ADP</text>
        <dbReference type="Rhea" id="RHEA:11352"/>
        <dbReference type="ChEBI" id="CHEBI:22191"/>
        <dbReference type="ChEBI" id="CHEBI:30089"/>
        <dbReference type="ChEBI" id="CHEBI:30616"/>
        <dbReference type="ChEBI" id="CHEBI:456216"/>
        <dbReference type="EC" id="2.7.2.1"/>
    </reaction>
</comment>
<proteinExistence type="inferred from homology"/>
<comment type="cofactor">
    <cofactor evidence="9">
        <name>Mg(2+)</name>
        <dbReference type="ChEBI" id="CHEBI:18420"/>
    </cofactor>
    <cofactor evidence="9">
        <name>Mn(2+)</name>
        <dbReference type="ChEBI" id="CHEBI:29035"/>
    </cofactor>
    <text evidence="9">Mg(2+). Can also accept Mn(2+).</text>
</comment>
<comment type="caution">
    <text evidence="11">The sequence shown here is derived from an EMBL/GenBank/DDBJ whole genome shotgun (WGS) entry which is preliminary data.</text>
</comment>
<feature type="binding site" evidence="9">
    <location>
        <begin position="194"/>
        <end position="198"/>
    </location>
    <ligand>
        <name>ATP</name>
        <dbReference type="ChEBI" id="CHEBI:30616"/>
    </ligand>
</feature>
<dbReference type="GO" id="GO:0005524">
    <property type="term" value="F:ATP binding"/>
    <property type="evidence" value="ECO:0007669"/>
    <property type="project" value="UniProtKB-KW"/>
</dbReference>
<feature type="site" description="Transition state stabilizer" evidence="9">
    <location>
        <position position="168"/>
    </location>
</feature>
<dbReference type="PROSITE" id="PS01076">
    <property type="entry name" value="ACETATE_KINASE_2"/>
    <property type="match status" value="1"/>
</dbReference>
<keyword evidence="8 9" id="KW-0460">Magnesium</keyword>
<gene>
    <name evidence="9" type="primary">ackA</name>
    <name evidence="11" type="ORF">JL811_13095</name>
</gene>
<feature type="binding site" evidence="9">
    <location>
        <position position="15"/>
    </location>
    <ligand>
        <name>ATP</name>
        <dbReference type="ChEBI" id="CHEBI:30616"/>
    </ligand>
</feature>